<evidence type="ECO:0000256" key="1">
    <source>
        <dbReference type="SAM" id="MobiDB-lite"/>
    </source>
</evidence>
<dbReference type="Proteomes" id="UP001153269">
    <property type="component" value="Unassembled WGS sequence"/>
</dbReference>
<organism evidence="2 3">
    <name type="scientific">Pleuronectes platessa</name>
    <name type="common">European plaice</name>
    <dbReference type="NCBI Taxonomy" id="8262"/>
    <lineage>
        <taxon>Eukaryota</taxon>
        <taxon>Metazoa</taxon>
        <taxon>Chordata</taxon>
        <taxon>Craniata</taxon>
        <taxon>Vertebrata</taxon>
        <taxon>Euteleostomi</taxon>
        <taxon>Actinopterygii</taxon>
        <taxon>Neopterygii</taxon>
        <taxon>Teleostei</taxon>
        <taxon>Neoteleostei</taxon>
        <taxon>Acanthomorphata</taxon>
        <taxon>Carangaria</taxon>
        <taxon>Pleuronectiformes</taxon>
        <taxon>Pleuronectoidei</taxon>
        <taxon>Pleuronectidae</taxon>
        <taxon>Pleuronectes</taxon>
    </lineage>
</organism>
<gene>
    <name evidence="2" type="ORF">PLEPLA_LOCUS36847</name>
</gene>
<name>A0A9N7VB74_PLEPL</name>
<feature type="region of interest" description="Disordered" evidence="1">
    <location>
        <begin position="62"/>
        <end position="87"/>
    </location>
</feature>
<keyword evidence="3" id="KW-1185">Reference proteome</keyword>
<dbReference type="EMBL" id="CADEAL010004004">
    <property type="protein sequence ID" value="CAB1449166.1"/>
    <property type="molecule type" value="Genomic_DNA"/>
</dbReference>
<dbReference type="AlphaFoldDB" id="A0A9N7VB74"/>
<sequence length="178" mass="19889">MSNSQQPSGKHGPVELQRDERLIGQEDENRGRLPGAKLSLLLITFVPALQFLQLQSSHLTTPRLIQSQRQPGERTKQPTSDTSRFHNTQGEDQLILDHQYRAATAEGGSVVRYPMLDHLPLSPCEPAPLPHVRSVEPRAARGLLLLLLLMFMDDWVNRQNRNKGSRGVEACTGCTDAH</sequence>
<reference evidence="2" key="1">
    <citation type="submission" date="2020-03" db="EMBL/GenBank/DDBJ databases">
        <authorList>
            <person name="Weist P."/>
        </authorList>
    </citation>
    <scope>NUCLEOTIDE SEQUENCE</scope>
</reference>
<evidence type="ECO:0000313" key="3">
    <source>
        <dbReference type="Proteomes" id="UP001153269"/>
    </source>
</evidence>
<evidence type="ECO:0000313" key="2">
    <source>
        <dbReference type="EMBL" id="CAB1449166.1"/>
    </source>
</evidence>
<protein>
    <submittedName>
        <fullName evidence="2">Uncharacterized protein</fullName>
    </submittedName>
</protein>
<feature type="compositionally biased region" description="Polar residues" evidence="1">
    <location>
        <begin position="77"/>
        <end position="87"/>
    </location>
</feature>
<accession>A0A9N7VB74</accession>
<proteinExistence type="predicted"/>
<comment type="caution">
    <text evidence="2">The sequence shown here is derived from an EMBL/GenBank/DDBJ whole genome shotgun (WGS) entry which is preliminary data.</text>
</comment>